<organism evidence="1 2">
    <name type="scientific">Mycena metata</name>
    <dbReference type="NCBI Taxonomy" id="1033252"/>
    <lineage>
        <taxon>Eukaryota</taxon>
        <taxon>Fungi</taxon>
        <taxon>Dikarya</taxon>
        <taxon>Basidiomycota</taxon>
        <taxon>Agaricomycotina</taxon>
        <taxon>Agaricomycetes</taxon>
        <taxon>Agaricomycetidae</taxon>
        <taxon>Agaricales</taxon>
        <taxon>Marasmiineae</taxon>
        <taxon>Mycenaceae</taxon>
        <taxon>Mycena</taxon>
    </lineage>
</organism>
<evidence type="ECO:0000313" key="1">
    <source>
        <dbReference type="EMBL" id="KAJ7784495.1"/>
    </source>
</evidence>
<gene>
    <name evidence="1" type="ORF">B0H16DRAFT_1492711</name>
</gene>
<protein>
    <recommendedName>
        <fullName evidence="3">F-box domain-containing protein</fullName>
    </recommendedName>
</protein>
<proteinExistence type="predicted"/>
<accession>A0AAD7KFH5</accession>
<sequence length="405" mass="44999">MSDIDELQARIDAISADIDNQEHRSALLNSMRDPMERLPLELSSEIFLQCRPPPPHRSPPPLAHTAPMVFMAVCNAWSLIALSTPALWGAVPADCLSSELLKLWLERAGKHPLSVYFHRPPDDAVFGAFEGYAGQLKHLQICGDPVTRRKSLGSLPPCFPSLETLTLRDFADRGHGDVSGWLSKIVELLSRTPNLIECTFDSVNPYDWVAAGTNVVLPNLTCLKIGTMTALHEGSGSDRILRYLTLPALQTLSCTFDGISTADFLLFWRRSAPPLRKLVFGRSRAAQLFTFRELSECLHAMPSLVHLEVSAGPTVLNDLFAALAETPSALLPHLQNLQIYYWYPPSYQMLLRVLLNRRTTLTYFELTAPSDRVSKPDPHICDKLQQLLAGGMDIFIGDEEGNPAF</sequence>
<dbReference type="SUPFAM" id="SSF52047">
    <property type="entry name" value="RNI-like"/>
    <property type="match status" value="1"/>
</dbReference>
<dbReference type="Gene3D" id="3.80.10.10">
    <property type="entry name" value="Ribonuclease Inhibitor"/>
    <property type="match status" value="1"/>
</dbReference>
<dbReference type="Proteomes" id="UP001215598">
    <property type="component" value="Unassembled WGS sequence"/>
</dbReference>
<evidence type="ECO:0000313" key="2">
    <source>
        <dbReference type="Proteomes" id="UP001215598"/>
    </source>
</evidence>
<reference evidence="1" key="1">
    <citation type="submission" date="2023-03" db="EMBL/GenBank/DDBJ databases">
        <title>Massive genome expansion in bonnet fungi (Mycena s.s.) driven by repeated elements and novel gene families across ecological guilds.</title>
        <authorList>
            <consortium name="Lawrence Berkeley National Laboratory"/>
            <person name="Harder C.B."/>
            <person name="Miyauchi S."/>
            <person name="Viragh M."/>
            <person name="Kuo A."/>
            <person name="Thoen E."/>
            <person name="Andreopoulos B."/>
            <person name="Lu D."/>
            <person name="Skrede I."/>
            <person name="Drula E."/>
            <person name="Henrissat B."/>
            <person name="Morin E."/>
            <person name="Kohler A."/>
            <person name="Barry K."/>
            <person name="LaButti K."/>
            <person name="Morin E."/>
            <person name="Salamov A."/>
            <person name="Lipzen A."/>
            <person name="Mereny Z."/>
            <person name="Hegedus B."/>
            <person name="Baldrian P."/>
            <person name="Stursova M."/>
            <person name="Weitz H."/>
            <person name="Taylor A."/>
            <person name="Grigoriev I.V."/>
            <person name="Nagy L.G."/>
            <person name="Martin F."/>
            <person name="Kauserud H."/>
        </authorList>
    </citation>
    <scope>NUCLEOTIDE SEQUENCE</scope>
    <source>
        <strain evidence="1">CBHHK182m</strain>
    </source>
</reference>
<dbReference type="EMBL" id="JARKIB010000002">
    <property type="protein sequence ID" value="KAJ7784495.1"/>
    <property type="molecule type" value="Genomic_DNA"/>
</dbReference>
<comment type="caution">
    <text evidence="1">The sequence shown here is derived from an EMBL/GenBank/DDBJ whole genome shotgun (WGS) entry which is preliminary data.</text>
</comment>
<dbReference type="InterPro" id="IPR032675">
    <property type="entry name" value="LRR_dom_sf"/>
</dbReference>
<evidence type="ECO:0008006" key="3">
    <source>
        <dbReference type="Google" id="ProtNLM"/>
    </source>
</evidence>
<name>A0AAD7KFH5_9AGAR</name>
<dbReference type="AlphaFoldDB" id="A0AAD7KFH5"/>
<keyword evidence="2" id="KW-1185">Reference proteome</keyword>